<name>A0A1Y2EII0_9PEZI</name>
<evidence type="ECO:0000256" key="1">
    <source>
        <dbReference type="SAM" id="MobiDB-lite"/>
    </source>
</evidence>
<feature type="compositionally biased region" description="Basic and acidic residues" evidence="1">
    <location>
        <begin position="208"/>
        <end position="221"/>
    </location>
</feature>
<feature type="compositionally biased region" description="Basic and acidic residues" evidence="1">
    <location>
        <begin position="379"/>
        <end position="390"/>
    </location>
</feature>
<evidence type="ECO:0000313" key="2">
    <source>
        <dbReference type="EMBL" id="ORY71247.1"/>
    </source>
</evidence>
<evidence type="ECO:0000313" key="3">
    <source>
        <dbReference type="Proteomes" id="UP000193689"/>
    </source>
</evidence>
<dbReference type="EMBL" id="MCFJ01000001">
    <property type="protein sequence ID" value="ORY71247.1"/>
    <property type="molecule type" value="Genomic_DNA"/>
</dbReference>
<keyword evidence="3" id="KW-1185">Reference proteome</keyword>
<feature type="region of interest" description="Disordered" evidence="1">
    <location>
        <begin position="170"/>
        <end position="489"/>
    </location>
</feature>
<feature type="region of interest" description="Disordered" evidence="1">
    <location>
        <begin position="526"/>
        <end position="569"/>
    </location>
</feature>
<feature type="compositionally biased region" description="Polar residues" evidence="1">
    <location>
        <begin position="435"/>
        <end position="448"/>
    </location>
</feature>
<protein>
    <submittedName>
        <fullName evidence="2">Uncharacterized protein</fullName>
    </submittedName>
</protein>
<organism evidence="2 3">
    <name type="scientific">Pseudomassariella vexata</name>
    <dbReference type="NCBI Taxonomy" id="1141098"/>
    <lineage>
        <taxon>Eukaryota</taxon>
        <taxon>Fungi</taxon>
        <taxon>Dikarya</taxon>
        <taxon>Ascomycota</taxon>
        <taxon>Pezizomycotina</taxon>
        <taxon>Sordariomycetes</taxon>
        <taxon>Xylariomycetidae</taxon>
        <taxon>Amphisphaeriales</taxon>
        <taxon>Pseudomassariaceae</taxon>
        <taxon>Pseudomassariella</taxon>
    </lineage>
</organism>
<sequence length="943" mass="108165">MVETSSIDTLLQNGYWRAKSPDSRFFNSPIATSSYSYNDRIIPRTSSKPFHYGTRPRIHLPPPMVEDEVESLAKEHGSVVSVLSEEQPQNRGDIDQNPVILEVHEHNPERRFVLVHNSSDSSDESADTGRKVDKQSTKKTSTDREPSLERRSSYEANTCRKYVILTPEEEEEKRKRDLNAREKRPGRERERRRSRLEELPTIITNLGPDDRQNDRPRDIQRAESATGTRQSKDDYFSPRRGTRNLGDESLLSPDVIKHSTKGRDRAYWDYNGASMPVSPGRTRASREEPQYDHRSLPNQRRAAEREQQQPSTSPVMTKRHSAYEVPVPRNTRRTSNEGYENGRPYVDMPSSRRDGKPSSPPYPRLERESMRPRSSSFRSKRDSPPYDDNRYSSGEEPQQRGDIRRRRKSVIHDKHNGYLATPTESRPDGGRRSKTSSPLESPRVSQSGLWERDFAPSPRSATFPPNKESMRYPNSDEETHERHLSRASTARSAINTPASMSFPVITAAAAAASVAAAAASTVATDGNNTVDCRRSNVPPPPKGRPTAISRSDSRSPTSTHSSTPPIVEWQPSRFDLVEAASRFEQPITSYRRYSEDANKGELPDLPDCPRTREEAGHVDWLTLPRCNNFNICPSCYQSAFQNTKFKHHFVPAPFRPRERPLKCDFGTSQWYHIAWLLTHKYNQPDLRLLLGIANVSAANQPCTGPREAYRIWYTIRDPVSQRPVRNFNICHHCAKTIEVLLPNLSGVFVPLDSPAESTRGICDMHQEGHGGGARKRFVRYFDDMETISDNALSTNSAPDITALAEKIRGRSAIRECWNARPVRDGRWYMMRSLPDVTVCEECFFEVVYPLLQRCDSGVPGNFYHEPQHLPIAACQLYSQRMRDVFYRASRRNDLRYFESRIQERRAKEHEVSMRLSGLDREVLGAEWVDEEIERIQKEWRKWE</sequence>
<reference evidence="2 3" key="1">
    <citation type="submission" date="2016-07" db="EMBL/GenBank/DDBJ databases">
        <title>Pervasive Adenine N6-methylation of Active Genes in Fungi.</title>
        <authorList>
            <consortium name="DOE Joint Genome Institute"/>
            <person name="Mondo S.J."/>
            <person name="Dannebaum R.O."/>
            <person name="Kuo R.C."/>
            <person name="Labutti K."/>
            <person name="Haridas S."/>
            <person name="Kuo A."/>
            <person name="Salamov A."/>
            <person name="Ahrendt S.R."/>
            <person name="Lipzen A."/>
            <person name="Sullivan W."/>
            <person name="Andreopoulos W.B."/>
            <person name="Clum A."/>
            <person name="Lindquist E."/>
            <person name="Daum C."/>
            <person name="Ramamoorthy G.K."/>
            <person name="Gryganskyi A."/>
            <person name="Culley D."/>
            <person name="Magnuson J.K."/>
            <person name="James T.Y."/>
            <person name="O'Malley M.A."/>
            <person name="Stajich J.E."/>
            <person name="Spatafora J.W."/>
            <person name="Visel A."/>
            <person name="Grigoriev I.V."/>
        </authorList>
    </citation>
    <scope>NUCLEOTIDE SEQUENCE [LARGE SCALE GENOMIC DNA]</scope>
    <source>
        <strain evidence="2 3">CBS 129021</strain>
    </source>
</reference>
<feature type="compositionally biased region" description="Basic and acidic residues" evidence="1">
    <location>
        <begin position="255"/>
        <end position="267"/>
    </location>
</feature>
<gene>
    <name evidence="2" type="ORF">BCR38DRAFT_479760</name>
</gene>
<dbReference type="RefSeq" id="XP_040720839.1">
    <property type="nucleotide sequence ID" value="XM_040863196.1"/>
</dbReference>
<dbReference type="InParanoid" id="A0A1Y2EII0"/>
<dbReference type="GeneID" id="63779408"/>
<feature type="compositionally biased region" description="Basic and acidic residues" evidence="1">
    <location>
        <begin position="172"/>
        <end position="198"/>
    </location>
</feature>
<dbReference type="OrthoDB" id="5296at2759"/>
<feature type="compositionally biased region" description="Basic and acidic residues" evidence="1">
    <location>
        <begin position="284"/>
        <end position="307"/>
    </location>
</feature>
<proteinExistence type="predicted"/>
<dbReference type="STRING" id="1141098.A0A1Y2EII0"/>
<accession>A0A1Y2EII0</accession>
<feature type="compositionally biased region" description="Low complexity" evidence="1">
    <location>
        <begin position="554"/>
        <end position="565"/>
    </location>
</feature>
<feature type="compositionally biased region" description="Basic and acidic residues" evidence="1">
    <location>
        <begin position="127"/>
        <end position="153"/>
    </location>
</feature>
<dbReference type="AlphaFoldDB" id="A0A1Y2EII0"/>
<comment type="caution">
    <text evidence="2">The sequence shown here is derived from an EMBL/GenBank/DDBJ whole genome shotgun (WGS) entry which is preliminary data.</text>
</comment>
<dbReference type="Proteomes" id="UP000193689">
    <property type="component" value="Unassembled WGS sequence"/>
</dbReference>
<feature type="region of interest" description="Disordered" evidence="1">
    <location>
        <begin position="116"/>
        <end position="155"/>
    </location>
</feature>